<gene>
    <name evidence="2" type="ORF">g.33471</name>
</gene>
<proteinExistence type="predicted"/>
<feature type="compositionally biased region" description="Polar residues" evidence="1">
    <location>
        <begin position="431"/>
        <end position="446"/>
    </location>
</feature>
<feature type="region of interest" description="Disordered" evidence="1">
    <location>
        <begin position="423"/>
        <end position="471"/>
    </location>
</feature>
<dbReference type="AlphaFoldDB" id="A0A1B6DTE7"/>
<feature type="compositionally biased region" description="Basic and acidic residues" evidence="1">
    <location>
        <begin position="289"/>
        <end position="311"/>
    </location>
</feature>
<name>A0A1B6DTE7_9HEMI</name>
<feature type="non-terminal residue" evidence="2">
    <location>
        <position position="603"/>
    </location>
</feature>
<accession>A0A1B6DTE7</accession>
<organism evidence="2">
    <name type="scientific">Clastoptera arizonana</name>
    <name type="common">Arizona spittle bug</name>
    <dbReference type="NCBI Taxonomy" id="38151"/>
    <lineage>
        <taxon>Eukaryota</taxon>
        <taxon>Metazoa</taxon>
        <taxon>Ecdysozoa</taxon>
        <taxon>Arthropoda</taxon>
        <taxon>Hexapoda</taxon>
        <taxon>Insecta</taxon>
        <taxon>Pterygota</taxon>
        <taxon>Neoptera</taxon>
        <taxon>Paraneoptera</taxon>
        <taxon>Hemiptera</taxon>
        <taxon>Auchenorrhyncha</taxon>
        <taxon>Cercopoidea</taxon>
        <taxon>Clastopteridae</taxon>
        <taxon>Clastoptera</taxon>
    </lineage>
</organism>
<feature type="region of interest" description="Disordered" evidence="1">
    <location>
        <begin position="289"/>
        <end position="312"/>
    </location>
</feature>
<feature type="non-terminal residue" evidence="2">
    <location>
        <position position="1"/>
    </location>
</feature>
<evidence type="ECO:0000313" key="2">
    <source>
        <dbReference type="EMBL" id="JAS28952.1"/>
    </source>
</evidence>
<feature type="compositionally biased region" description="Basic and acidic residues" evidence="1">
    <location>
        <begin position="447"/>
        <end position="471"/>
    </location>
</feature>
<reference evidence="2" key="1">
    <citation type="submission" date="2015-12" db="EMBL/GenBank/DDBJ databases">
        <title>De novo transcriptome assembly of four potential Pierce s Disease insect vectors from Arizona vineyards.</title>
        <authorList>
            <person name="Tassone E.E."/>
        </authorList>
    </citation>
    <scope>NUCLEOTIDE SEQUENCE</scope>
</reference>
<dbReference type="EMBL" id="GEDC01008346">
    <property type="protein sequence ID" value="JAS28952.1"/>
    <property type="molecule type" value="Transcribed_RNA"/>
</dbReference>
<sequence length="603" mass="68009">PKKSKLNLVQVDLSSDDEVQINYKPKKLKLHQISSDDENDEISATKEKTVSYNKTIVKETPITDICPISPKQPVIIEPIPSFNKLNNSFHQEKNNSTAELMSQSQNKIFYNLLNKKKRLKMLEYFGEDDDEVDDKLKFNKKVLDKNMNNSCNEKGVDNKLKKISKFQTHKKYKEKHDRTDSKIDSYHTKRKDYNLNKECKKNAQSNKEISLISIFDETNSSQLGINSSSKCIKTISEPFFQKKFVSIEKNSHSKPSNSETKSKIQEKELVSAKFEVNITNRLSCKINLDKNSKNDSEIPRSKSNLNKDKNLSKCSANKNMKSCVGSGSISSTDLGENIQRCSSSSKNPDLKRNSHNICIIKPKCKEHPFLKDKISSSNHKQNIGAKLLLPTDFKRLSGSSLNNNFIKVKESIAQKNISSNNVDTINRRVKQNVQSSKTDLSSNNDSNIDKDGSKVQSIAKKDGSSHNDDNADKSVVQNLQSLLQTDLVSNDVGSIDKNVSAIESIHKDLSSNNIDNIVKIVVQKVQSVIEADLLPKEVDSTDKEVSAIEFRPHKDVSSHYDDNMDRKVLQNVQSLDLLSNDIENIDRNVSAIESTHQKDVSSN</sequence>
<protein>
    <submittedName>
        <fullName evidence="2">Uncharacterized protein</fullName>
    </submittedName>
</protein>
<evidence type="ECO:0000256" key="1">
    <source>
        <dbReference type="SAM" id="MobiDB-lite"/>
    </source>
</evidence>